<name>A0ABP0ZB72_9ROSI</name>
<proteinExistence type="predicted"/>
<dbReference type="Proteomes" id="UP001642487">
    <property type="component" value="Chromosome 9"/>
</dbReference>
<dbReference type="PANTHER" id="PTHR33237">
    <property type="entry name" value="F2P16.13 PROTEIN-RELATED"/>
    <property type="match status" value="1"/>
</dbReference>
<feature type="region of interest" description="Disordered" evidence="1">
    <location>
        <begin position="124"/>
        <end position="153"/>
    </location>
</feature>
<keyword evidence="3" id="KW-1185">Reference proteome</keyword>
<feature type="compositionally biased region" description="Acidic residues" evidence="1">
    <location>
        <begin position="82"/>
        <end position="96"/>
    </location>
</feature>
<sequence length="153" mass="16690">MVFSTPGPPPTSDSGTAAKTPSTGLLRSVTALATFCAKTAALVTKKLKLSPRSPFPCPKKMLKTIGQSATSLIQKKKTGRLEEEEDEEEEEEEEEWGQGGVWQRGILMGDKCQPLDFPGAIYYDSNGNKMNEPPLRSPRASPLPGYLLRKPQP</sequence>
<reference evidence="2 3" key="1">
    <citation type="submission" date="2024-03" db="EMBL/GenBank/DDBJ databases">
        <authorList>
            <person name="Gkanogiannis A."/>
            <person name="Becerra Lopez-Lavalle L."/>
        </authorList>
    </citation>
    <scope>NUCLEOTIDE SEQUENCE [LARGE SCALE GENOMIC DNA]</scope>
</reference>
<feature type="region of interest" description="Disordered" evidence="1">
    <location>
        <begin position="1"/>
        <end position="22"/>
    </location>
</feature>
<gene>
    <name evidence="2" type="ORF">CITCOLO1_LOCUS22495</name>
</gene>
<dbReference type="PANTHER" id="PTHR33237:SF46">
    <property type="entry name" value="OS01G0606100 PROTEIN"/>
    <property type="match status" value="1"/>
</dbReference>
<evidence type="ECO:0000313" key="2">
    <source>
        <dbReference type="EMBL" id="CAK9330013.1"/>
    </source>
</evidence>
<protein>
    <submittedName>
        <fullName evidence="2">Uncharacterized protein</fullName>
    </submittedName>
</protein>
<dbReference type="EMBL" id="OZ021743">
    <property type="protein sequence ID" value="CAK9330013.1"/>
    <property type="molecule type" value="Genomic_DNA"/>
</dbReference>
<evidence type="ECO:0000256" key="1">
    <source>
        <dbReference type="SAM" id="MobiDB-lite"/>
    </source>
</evidence>
<feature type="compositionally biased region" description="Low complexity" evidence="1">
    <location>
        <begin position="133"/>
        <end position="144"/>
    </location>
</feature>
<feature type="compositionally biased region" description="Pro residues" evidence="1">
    <location>
        <begin position="1"/>
        <end position="11"/>
    </location>
</feature>
<feature type="region of interest" description="Disordered" evidence="1">
    <location>
        <begin position="66"/>
        <end position="101"/>
    </location>
</feature>
<evidence type="ECO:0000313" key="3">
    <source>
        <dbReference type="Proteomes" id="UP001642487"/>
    </source>
</evidence>
<organism evidence="2 3">
    <name type="scientific">Citrullus colocynthis</name>
    <name type="common">colocynth</name>
    <dbReference type="NCBI Taxonomy" id="252529"/>
    <lineage>
        <taxon>Eukaryota</taxon>
        <taxon>Viridiplantae</taxon>
        <taxon>Streptophyta</taxon>
        <taxon>Embryophyta</taxon>
        <taxon>Tracheophyta</taxon>
        <taxon>Spermatophyta</taxon>
        <taxon>Magnoliopsida</taxon>
        <taxon>eudicotyledons</taxon>
        <taxon>Gunneridae</taxon>
        <taxon>Pentapetalae</taxon>
        <taxon>rosids</taxon>
        <taxon>fabids</taxon>
        <taxon>Cucurbitales</taxon>
        <taxon>Cucurbitaceae</taxon>
        <taxon>Benincaseae</taxon>
        <taxon>Citrullus</taxon>
    </lineage>
</organism>
<accession>A0ABP0ZB72</accession>